<gene>
    <name evidence="2" type="ORF">FIBSPDRAFT_874420</name>
</gene>
<evidence type="ECO:0008006" key="4">
    <source>
        <dbReference type="Google" id="ProtNLM"/>
    </source>
</evidence>
<feature type="region of interest" description="Disordered" evidence="1">
    <location>
        <begin position="72"/>
        <end position="101"/>
    </location>
</feature>
<accession>A0A165XJE9</accession>
<dbReference type="EMBL" id="KV417718">
    <property type="protein sequence ID" value="KZP08604.1"/>
    <property type="molecule type" value="Genomic_DNA"/>
</dbReference>
<dbReference type="OrthoDB" id="9983919at2759"/>
<dbReference type="Proteomes" id="UP000076532">
    <property type="component" value="Unassembled WGS sequence"/>
</dbReference>
<name>A0A165XJE9_9AGAM</name>
<dbReference type="PANTHER" id="PTHR35585">
    <property type="entry name" value="HHE DOMAIN PROTEIN (AFU_ORTHOLOGUE AFUA_4G00730)"/>
    <property type="match status" value="1"/>
</dbReference>
<evidence type="ECO:0000313" key="3">
    <source>
        <dbReference type="Proteomes" id="UP000076532"/>
    </source>
</evidence>
<evidence type="ECO:0000256" key="1">
    <source>
        <dbReference type="SAM" id="MobiDB-lite"/>
    </source>
</evidence>
<keyword evidence="3" id="KW-1185">Reference proteome</keyword>
<proteinExistence type="predicted"/>
<reference evidence="2 3" key="1">
    <citation type="journal article" date="2016" name="Mol. Biol. Evol.">
        <title>Comparative Genomics of Early-Diverging Mushroom-Forming Fungi Provides Insights into the Origins of Lignocellulose Decay Capabilities.</title>
        <authorList>
            <person name="Nagy L.G."/>
            <person name="Riley R."/>
            <person name="Tritt A."/>
            <person name="Adam C."/>
            <person name="Daum C."/>
            <person name="Floudas D."/>
            <person name="Sun H."/>
            <person name="Yadav J.S."/>
            <person name="Pangilinan J."/>
            <person name="Larsson K.H."/>
            <person name="Matsuura K."/>
            <person name="Barry K."/>
            <person name="Labutti K."/>
            <person name="Kuo R."/>
            <person name="Ohm R.A."/>
            <person name="Bhattacharya S.S."/>
            <person name="Shirouzu T."/>
            <person name="Yoshinaga Y."/>
            <person name="Martin F.M."/>
            <person name="Grigoriev I.V."/>
            <person name="Hibbett D.S."/>
        </authorList>
    </citation>
    <scope>NUCLEOTIDE SEQUENCE [LARGE SCALE GENOMIC DNA]</scope>
    <source>
        <strain evidence="2 3">CBS 109695</strain>
    </source>
</reference>
<dbReference type="STRING" id="436010.A0A165XJE9"/>
<organism evidence="2 3">
    <name type="scientific">Athelia psychrophila</name>
    <dbReference type="NCBI Taxonomy" id="1759441"/>
    <lineage>
        <taxon>Eukaryota</taxon>
        <taxon>Fungi</taxon>
        <taxon>Dikarya</taxon>
        <taxon>Basidiomycota</taxon>
        <taxon>Agaricomycotina</taxon>
        <taxon>Agaricomycetes</taxon>
        <taxon>Agaricomycetidae</taxon>
        <taxon>Atheliales</taxon>
        <taxon>Atheliaceae</taxon>
        <taxon>Athelia</taxon>
    </lineage>
</organism>
<dbReference type="PANTHER" id="PTHR35585:SF1">
    <property type="entry name" value="HHE DOMAIN PROTEIN (AFU_ORTHOLOGUE AFUA_4G00730)"/>
    <property type="match status" value="1"/>
</dbReference>
<protein>
    <recommendedName>
        <fullName evidence="4">Hemerythrin-like domain-containing protein</fullName>
    </recommendedName>
</protein>
<feature type="compositionally biased region" description="Basic and acidic residues" evidence="1">
    <location>
        <begin position="72"/>
        <end position="81"/>
    </location>
</feature>
<evidence type="ECO:0000313" key="2">
    <source>
        <dbReference type="EMBL" id="KZP08604.1"/>
    </source>
</evidence>
<dbReference type="AlphaFoldDB" id="A0A165XJE9"/>
<sequence length="136" mass="15311">MEELLGATGKALADEDRAQHQVVKALLSHLESLSAEHAEFGETVAKVMAHLKPHNDSEEQNDLPPLEEKLGVERSKAEAARFSRTKKFVPTRTHPWAPNQPPYETLVAFLEAPIDKLKDMFASFPTEEMKERAENH</sequence>